<proteinExistence type="predicted"/>
<evidence type="ECO:0000256" key="2">
    <source>
        <dbReference type="ARBA" id="ARBA00023157"/>
    </source>
</evidence>
<reference evidence="8" key="1">
    <citation type="submission" date="2017-01" db="EMBL/GenBank/DDBJ databases">
        <title>Comparative genomics of anhydrobiosis in the tardigrade Hypsibius dujardini.</title>
        <authorList>
            <person name="Yoshida Y."/>
            <person name="Koutsovoulos G."/>
            <person name="Laetsch D."/>
            <person name="Stevens L."/>
            <person name="Kumar S."/>
            <person name="Horikawa D."/>
            <person name="Ishino K."/>
            <person name="Komine S."/>
            <person name="Tomita M."/>
            <person name="Blaxter M."/>
            <person name="Arakawa K."/>
        </authorList>
    </citation>
    <scope>NUCLEOTIDE SEQUENCE [LARGE SCALE GENOMIC DNA]</scope>
    <source>
        <strain evidence="8">Z151</strain>
    </source>
</reference>
<accession>A0A1W0WPP4</accession>
<evidence type="ECO:0000256" key="3">
    <source>
        <dbReference type="ARBA" id="ARBA00023180"/>
    </source>
</evidence>
<dbReference type="SUPFAM" id="SSF57501">
    <property type="entry name" value="Cystine-knot cytokines"/>
    <property type="match status" value="1"/>
</dbReference>
<dbReference type="OrthoDB" id="6359065at2759"/>
<dbReference type="GO" id="GO:0005121">
    <property type="term" value="F:Toll binding"/>
    <property type="evidence" value="ECO:0007669"/>
    <property type="project" value="TreeGrafter"/>
</dbReference>
<feature type="domain" description="Spaetzle" evidence="6">
    <location>
        <begin position="154"/>
        <end position="246"/>
    </location>
</feature>
<dbReference type="AlphaFoldDB" id="A0A1W0WPP4"/>
<dbReference type="InterPro" id="IPR052444">
    <property type="entry name" value="Spz/Toll_ligand-like"/>
</dbReference>
<organism evidence="7 8">
    <name type="scientific">Hypsibius exemplaris</name>
    <name type="common">Freshwater tardigrade</name>
    <dbReference type="NCBI Taxonomy" id="2072580"/>
    <lineage>
        <taxon>Eukaryota</taxon>
        <taxon>Metazoa</taxon>
        <taxon>Ecdysozoa</taxon>
        <taxon>Tardigrada</taxon>
        <taxon>Eutardigrada</taxon>
        <taxon>Parachela</taxon>
        <taxon>Hypsibioidea</taxon>
        <taxon>Hypsibiidae</taxon>
        <taxon>Hypsibius</taxon>
    </lineage>
</organism>
<keyword evidence="3" id="KW-0325">Glycoprotein</keyword>
<feature type="compositionally biased region" description="Polar residues" evidence="4">
    <location>
        <begin position="290"/>
        <end position="300"/>
    </location>
</feature>
<evidence type="ECO:0000313" key="7">
    <source>
        <dbReference type="EMBL" id="OQV17180.1"/>
    </source>
</evidence>
<dbReference type="InterPro" id="IPR029034">
    <property type="entry name" value="Cystine-knot_cytokine"/>
</dbReference>
<gene>
    <name evidence="7" type="ORF">BV898_08758</name>
</gene>
<feature type="region of interest" description="Disordered" evidence="4">
    <location>
        <begin position="27"/>
        <end position="51"/>
    </location>
</feature>
<feature type="region of interest" description="Disordered" evidence="4">
    <location>
        <begin position="278"/>
        <end position="300"/>
    </location>
</feature>
<evidence type="ECO:0000256" key="5">
    <source>
        <dbReference type="SAM" id="SignalP"/>
    </source>
</evidence>
<protein>
    <recommendedName>
        <fullName evidence="6">Spaetzle domain-containing protein</fullName>
    </recommendedName>
</protein>
<dbReference type="PANTHER" id="PTHR23199:SF12">
    <property type="entry name" value="NEUROTROPHIN 1-RELATED"/>
    <property type="match status" value="1"/>
</dbReference>
<dbReference type="EMBL" id="MTYJ01000065">
    <property type="protein sequence ID" value="OQV17180.1"/>
    <property type="molecule type" value="Genomic_DNA"/>
</dbReference>
<evidence type="ECO:0000256" key="4">
    <source>
        <dbReference type="SAM" id="MobiDB-lite"/>
    </source>
</evidence>
<comment type="caution">
    <text evidence="7">The sequence shown here is derived from an EMBL/GenBank/DDBJ whole genome shotgun (WGS) entry which is preliminary data.</text>
</comment>
<evidence type="ECO:0000256" key="1">
    <source>
        <dbReference type="ARBA" id="ARBA00022729"/>
    </source>
</evidence>
<evidence type="ECO:0000259" key="6">
    <source>
        <dbReference type="Pfam" id="PF16077"/>
    </source>
</evidence>
<feature type="signal peptide" evidence="5">
    <location>
        <begin position="1"/>
        <end position="18"/>
    </location>
</feature>
<dbReference type="GO" id="GO:0021556">
    <property type="term" value="P:central nervous system formation"/>
    <property type="evidence" value="ECO:0007669"/>
    <property type="project" value="TreeGrafter"/>
</dbReference>
<keyword evidence="8" id="KW-1185">Reference proteome</keyword>
<keyword evidence="1 5" id="KW-0732">Signal</keyword>
<dbReference type="GO" id="GO:0005615">
    <property type="term" value="C:extracellular space"/>
    <property type="evidence" value="ECO:0007669"/>
    <property type="project" value="UniProtKB-ARBA"/>
</dbReference>
<keyword evidence="2" id="KW-1015">Disulfide bond</keyword>
<feature type="chain" id="PRO_5013071402" description="Spaetzle domain-containing protein" evidence="5">
    <location>
        <begin position="19"/>
        <end position="300"/>
    </location>
</feature>
<dbReference type="Gene3D" id="2.10.90.10">
    <property type="entry name" value="Cystine-knot cytokines"/>
    <property type="match status" value="1"/>
</dbReference>
<evidence type="ECO:0000313" key="8">
    <source>
        <dbReference type="Proteomes" id="UP000192578"/>
    </source>
</evidence>
<dbReference type="GO" id="GO:0045087">
    <property type="term" value="P:innate immune response"/>
    <property type="evidence" value="ECO:0007669"/>
    <property type="project" value="TreeGrafter"/>
</dbReference>
<dbReference type="Pfam" id="PF16077">
    <property type="entry name" value="Spaetzle"/>
    <property type="match status" value="1"/>
</dbReference>
<dbReference type="GO" id="GO:0008083">
    <property type="term" value="F:growth factor activity"/>
    <property type="evidence" value="ECO:0007669"/>
    <property type="project" value="TreeGrafter"/>
</dbReference>
<sequence length="300" mass="32845">MNSLSFGILSVLLPLIRSQGLNPGFQGYPNGGYGGQQQLDPRSNNGYPYQGQPNQYYPQQAQQIPQSARPAATGVVAPAISARTELECNYDATSGPFCKRSKLSPYLCHHNDNYPRDTANYIEDNYGSTFKGLSITEVDVWDVYDGPISEDKDSICETDIELVRPGYAKNVKEQWRAVMQGTDVTQTVRVERCLRPGTPCKHVPGCFETTCKQRYSFVRLLVFDPCNKFSGPSYDMFRVPTACDCQLSAAKKPASGGFGMGGIPDFISNAPEMANQMKNVDGAGFGNIPSGRSSSVNGKR</sequence>
<dbReference type="PANTHER" id="PTHR23199">
    <property type="entry name" value="NEUROTROPHIN 1-RELATED"/>
    <property type="match status" value="1"/>
</dbReference>
<dbReference type="InterPro" id="IPR032104">
    <property type="entry name" value="Spaetzle"/>
</dbReference>
<dbReference type="Proteomes" id="UP000192578">
    <property type="component" value="Unassembled WGS sequence"/>
</dbReference>
<name>A0A1W0WPP4_HYPEX</name>